<accession>A0A8X6TZ41</accession>
<protein>
    <submittedName>
        <fullName evidence="1">Uncharacterized protein</fullName>
    </submittedName>
</protein>
<dbReference type="InterPro" id="IPR043070">
    <property type="entry name" value="Spidroin_repeat"/>
</dbReference>
<feature type="non-terminal residue" evidence="1">
    <location>
        <position position="1"/>
    </location>
</feature>
<proteinExistence type="predicted"/>
<evidence type="ECO:0000313" key="1">
    <source>
        <dbReference type="EMBL" id="GFT73051.1"/>
    </source>
</evidence>
<organism evidence="1 2">
    <name type="scientific">Nephila pilipes</name>
    <name type="common">Giant wood spider</name>
    <name type="synonym">Nephila maculata</name>
    <dbReference type="NCBI Taxonomy" id="299642"/>
    <lineage>
        <taxon>Eukaryota</taxon>
        <taxon>Metazoa</taxon>
        <taxon>Ecdysozoa</taxon>
        <taxon>Arthropoda</taxon>
        <taxon>Chelicerata</taxon>
        <taxon>Arachnida</taxon>
        <taxon>Araneae</taxon>
        <taxon>Araneomorphae</taxon>
        <taxon>Entelegynae</taxon>
        <taxon>Araneoidea</taxon>
        <taxon>Nephilidae</taxon>
        <taxon>Nephila</taxon>
    </lineage>
</organism>
<dbReference type="Proteomes" id="UP000887013">
    <property type="component" value="Unassembled WGS sequence"/>
</dbReference>
<keyword evidence="2" id="KW-1185">Reference proteome</keyword>
<dbReference type="Gene3D" id="1.10.274.60">
    <property type="entry name" value="Spidroin, repetitive domain"/>
    <property type="match status" value="1"/>
</dbReference>
<gene>
    <name evidence="1" type="primary">AVEN_161126_1</name>
    <name evidence="1" type="ORF">NPIL_315251</name>
</gene>
<comment type="caution">
    <text evidence="1">The sequence shown here is derived from an EMBL/GenBank/DDBJ whole genome shotgun (WGS) entry which is preliminary data.</text>
</comment>
<dbReference type="OrthoDB" id="6429372at2759"/>
<reference evidence="1" key="1">
    <citation type="submission" date="2020-08" db="EMBL/GenBank/DDBJ databases">
        <title>Multicomponent nature underlies the extraordinary mechanical properties of spider dragline silk.</title>
        <authorList>
            <person name="Kono N."/>
            <person name="Nakamura H."/>
            <person name="Mori M."/>
            <person name="Yoshida Y."/>
            <person name="Ohtoshi R."/>
            <person name="Malay A.D."/>
            <person name="Moran D.A.P."/>
            <person name="Tomita M."/>
            <person name="Numata K."/>
            <person name="Arakawa K."/>
        </authorList>
    </citation>
    <scope>NUCLEOTIDE SEQUENCE</scope>
</reference>
<dbReference type="AlphaFoldDB" id="A0A8X6TZ41"/>
<evidence type="ECO:0000313" key="2">
    <source>
        <dbReference type="Proteomes" id="UP000887013"/>
    </source>
</evidence>
<sequence length="179" mass="20244">EGSHYLESLDASPSVIIFTTTVAEAVYTSKALKELFDFSRTTPEEYAKGMRKQLVHSMRSLGIPNASQIAQISVEPVAKYHKTLSFWLVLRIKANTAAKFLYVKGILNEDNAAKLALTFADFMERNAKRLHKSRDPEWRFKSLTNGFFQISKSLHLVTKENARLAAVINANEWKCSGQF</sequence>
<dbReference type="EMBL" id="BMAW01070403">
    <property type="protein sequence ID" value="GFT73051.1"/>
    <property type="molecule type" value="Genomic_DNA"/>
</dbReference>
<name>A0A8X6TZ41_NEPPI</name>